<proteinExistence type="predicted"/>
<gene>
    <name evidence="1" type="ORF">A3Q56_03064</name>
</gene>
<comment type="caution">
    <text evidence="1">The sequence shown here is derived from an EMBL/GenBank/DDBJ whole genome shotgun (WGS) entry which is preliminary data.</text>
</comment>
<evidence type="ECO:0000313" key="2">
    <source>
        <dbReference type="Proteomes" id="UP000078046"/>
    </source>
</evidence>
<organism evidence="1 2">
    <name type="scientific">Intoshia linei</name>
    <dbReference type="NCBI Taxonomy" id="1819745"/>
    <lineage>
        <taxon>Eukaryota</taxon>
        <taxon>Metazoa</taxon>
        <taxon>Spiralia</taxon>
        <taxon>Lophotrochozoa</taxon>
        <taxon>Mesozoa</taxon>
        <taxon>Orthonectida</taxon>
        <taxon>Rhopaluridae</taxon>
        <taxon>Intoshia</taxon>
    </lineage>
</organism>
<evidence type="ECO:0000313" key="1">
    <source>
        <dbReference type="EMBL" id="OAF69188.1"/>
    </source>
</evidence>
<keyword evidence="2" id="KW-1185">Reference proteome</keyword>
<dbReference type="Proteomes" id="UP000078046">
    <property type="component" value="Unassembled WGS sequence"/>
</dbReference>
<sequence>MPYIFSYIISNYGIENVFRFEAFLYVVPIVGVYVWKTDNTTPQFVPAESLERIDSYSTKGSSSIIINIDYNVHQASPTFYTREDFVVPTQLCYFMNIFSICFSKQFNCTSKFKKSTVK</sequence>
<name>A0A177B4I6_9BILA</name>
<dbReference type="AlphaFoldDB" id="A0A177B4I6"/>
<reference evidence="1 2" key="1">
    <citation type="submission" date="2016-04" db="EMBL/GenBank/DDBJ databases">
        <title>The genome of Intoshia linei affirms orthonectids as highly simplified spiralians.</title>
        <authorList>
            <person name="Mikhailov K.V."/>
            <person name="Slusarev G.S."/>
            <person name="Nikitin M.A."/>
            <person name="Logacheva M.D."/>
            <person name="Penin A."/>
            <person name="Aleoshin V."/>
            <person name="Panchin Y.V."/>
        </authorList>
    </citation>
    <scope>NUCLEOTIDE SEQUENCE [LARGE SCALE GENOMIC DNA]</scope>
    <source>
        <strain evidence="1">Intl2013</strain>
        <tissue evidence="1">Whole animal</tissue>
    </source>
</reference>
<dbReference type="EMBL" id="LWCA01000322">
    <property type="protein sequence ID" value="OAF69188.1"/>
    <property type="molecule type" value="Genomic_DNA"/>
</dbReference>
<accession>A0A177B4I6</accession>
<protein>
    <submittedName>
        <fullName evidence="1">Uncharacterized protein</fullName>
    </submittedName>
</protein>